<dbReference type="Gene3D" id="3.90.1150.10">
    <property type="entry name" value="Aspartate Aminotransferase, domain 1"/>
    <property type="match status" value="1"/>
</dbReference>
<dbReference type="SUPFAM" id="SSF53383">
    <property type="entry name" value="PLP-dependent transferases"/>
    <property type="match status" value="1"/>
</dbReference>
<comment type="similarity">
    <text evidence="1">Belongs to the class-I pyridoxal-phosphate-dependent aminotransferase family.</text>
</comment>
<accession>A0A0G2I614</accession>
<evidence type="ECO:0000256" key="2">
    <source>
        <dbReference type="ARBA" id="ARBA00022898"/>
    </source>
</evidence>
<dbReference type="PROSITE" id="PS00105">
    <property type="entry name" value="AA_TRANSFER_CLASS_1"/>
    <property type="match status" value="1"/>
</dbReference>
<dbReference type="EMBL" id="LCUC01000165">
    <property type="protein sequence ID" value="KKY35320.1"/>
    <property type="molecule type" value="Genomic_DNA"/>
</dbReference>
<dbReference type="Pfam" id="PF00155">
    <property type="entry name" value="Aminotran_1_2"/>
    <property type="match status" value="1"/>
</dbReference>
<dbReference type="InterPro" id="IPR015422">
    <property type="entry name" value="PyrdxlP-dep_Trfase_small"/>
</dbReference>
<dbReference type="PANTHER" id="PTHR43510:SF1">
    <property type="entry name" value="AMINOTRANSFERASE FUNCTION, HYPOTHETICAL (EUROFUNG)"/>
    <property type="match status" value="1"/>
</dbReference>
<keyword evidence="2" id="KW-0663">Pyridoxal phosphate</keyword>
<keyword evidence="4" id="KW-0808">Transferase</keyword>
<dbReference type="PANTHER" id="PTHR43510">
    <property type="entry name" value="AMINOTRANSFERASE FUNCTION, HYPOTHETICAL (EUROFUNG)"/>
    <property type="match status" value="1"/>
</dbReference>
<organism evidence="4 5">
    <name type="scientific">Diaporthe ampelina</name>
    <dbReference type="NCBI Taxonomy" id="1214573"/>
    <lineage>
        <taxon>Eukaryota</taxon>
        <taxon>Fungi</taxon>
        <taxon>Dikarya</taxon>
        <taxon>Ascomycota</taxon>
        <taxon>Pezizomycotina</taxon>
        <taxon>Sordariomycetes</taxon>
        <taxon>Sordariomycetidae</taxon>
        <taxon>Diaporthales</taxon>
        <taxon>Diaporthaceae</taxon>
        <taxon>Diaporthe</taxon>
    </lineage>
</organism>
<dbReference type="CDD" id="cd00609">
    <property type="entry name" value="AAT_like"/>
    <property type="match status" value="1"/>
</dbReference>
<dbReference type="GO" id="GO:0008483">
    <property type="term" value="F:transaminase activity"/>
    <property type="evidence" value="ECO:0007669"/>
    <property type="project" value="UniProtKB-KW"/>
</dbReference>
<dbReference type="STRING" id="1214573.A0A0G2I614"/>
<keyword evidence="4" id="KW-0032">Aminotransferase</keyword>
<dbReference type="OrthoDB" id="7042322at2759"/>
<reference evidence="4 5" key="1">
    <citation type="submission" date="2015-05" db="EMBL/GenBank/DDBJ databases">
        <title>Distinctive expansion of gene families associated with plant cell wall degradation and secondary metabolism in the genomes of grapevine trunk pathogens.</title>
        <authorList>
            <person name="Lawrence D.P."/>
            <person name="Travadon R."/>
            <person name="Rolshausen P.E."/>
            <person name="Baumgartner K."/>
        </authorList>
    </citation>
    <scope>NUCLEOTIDE SEQUENCE [LARGE SCALE GENOMIC DNA]</scope>
    <source>
        <strain evidence="4">DA912</strain>
    </source>
</reference>
<dbReference type="InterPro" id="IPR015421">
    <property type="entry name" value="PyrdxlP-dep_Trfase_major"/>
</dbReference>
<comment type="caution">
    <text evidence="4">The sequence shown here is derived from an EMBL/GenBank/DDBJ whole genome shotgun (WGS) entry which is preliminary data.</text>
</comment>
<feature type="domain" description="Aminotransferase class I/classII large" evidence="3">
    <location>
        <begin position="56"/>
        <end position="377"/>
    </location>
</feature>
<dbReference type="GO" id="GO:0030170">
    <property type="term" value="F:pyridoxal phosphate binding"/>
    <property type="evidence" value="ECO:0007669"/>
    <property type="project" value="InterPro"/>
</dbReference>
<dbReference type="InterPro" id="IPR004839">
    <property type="entry name" value="Aminotransferase_I/II_large"/>
</dbReference>
<dbReference type="Proteomes" id="UP000034680">
    <property type="component" value="Unassembled WGS sequence"/>
</dbReference>
<evidence type="ECO:0000313" key="4">
    <source>
        <dbReference type="EMBL" id="KKY35320.1"/>
    </source>
</evidence>
<dbReference type="Gene3D" id="3.40.640.10">
    <property type="entry name" value="Type I PLP-dependent aspartate aminotransferase-like (Major domain)"/>
    <property type="match status" value="1"/>
</dbReference>
<dbReference type="InterPro" id="IPR004838">
    <property type="entry name" value="NHTrfase_class1_PyrdxlP-BS"/>
</dbReference>
<keyword evidence="5" id="KW-1185">Reference proteome</keyword>
<sequence length="398" mass="43236">MVKIEPFAVEQWMDKYEITPGVLNIAETCAASVSIDDLGTLSKKKDTANPVNLSTKLTYGAIRGSEKLRGLVAALFDSETAEPLSTDKVLITQGAIVANFLLLYTLIGPGDHVVCVYPTYQQLYGVPQSLGAKVSLWNLKRDHGYVPDVAELKSLVKSNTKMIILNNPNNPTGATIPEATLSSIVDFARARDIIILSDEVYRPLYHSLPYDTDVPPSILSFGYDKTISTGSMSKAWALAGIRLGWIASRDKGIIEAVAAARDYTTISVSQLDDQVASYALSEAVRPALIMRNLELAKTNLALLGKFVEGHQGVCSWVKPTAGTTAFVQFTNGGKPVDDVAFCLDVLDKTKVMLVPGSKCFGHEQDFKGYVRIGYVSETDVLVESLEKLGEYVNKNLSS</sequence>
<proteinExistence type="inferred from homology"/>
<dbReference type="AlphaFoldDB" id="A0A0G2I614"/>
<evidence type="ECO:0000259" key="3">
    <source>
        <dbReference type="Pfam" id="PF00155"/>
    </source>
</evidence>
<dbReference type="InterPro" id="IPR015424">
    <property type="entry name" value="PyrdxlP-dep_Trfase"/>
</dbReference>
<evidence type="ECO:0000313" key="5">
    <source>
        <dbReference type="Proteomes" id="UP000034680"/>
    </source>
</evidence>
<evidence type="ECO:0000256" key="1">
    <source>
        <dbReference type="ARBA" id="ARBA00007441"/>
    </source>
</evidence>
<protein>
    <submittedName>
        <fullName evidence="4">Putative aspartate aminotransferase</fullName>
    </submittedName>
</protein>
<name>A0A0G2I614_9PEZI</name>
<gene>
    <name evidence="4" type="ORF">UCDDA912_g04678</name>
</gene>
<reference evidence="4 5" key="2">
    <citation type="submission" date="2015-05" db="EMBL/GenBank/DDBJ databases">
        <authorList>
            <person name="Morales-Cruz A."/>
            <person name="Amrine K.C."/>
            <person name="Cantu D."/>
        </authorList>
    </citation>
    <scope>NUCLEOTIDE SEQUENCE [LARGE SCALE GENOMIC DNA]</scope>
    <source>
        <strain evidence="4">DA912</strain>
    </source>
</reference>